<proteinExistence type="predicted"/>
<dbReference type="Proteomes" id="UP000612899">
    <property type="component" value="Unassembled WGS sequence"/>
</dbReference>
<gene>
    <name evidence="2" type="ORF">Rhe02_98500</name>
</gene>
<name>A0A8J3QLS2_9ACTN</name>
<organism evidence="2 3">
    <name type="scientific">Rhizocola hellebori</name>
    <dbReference type="NCBI Taxonomy" id="1392758"/>
    <lineage>
        <taxon>Bacteria</taxon>
        <taxon>Bacillati</taxon>
        <taxon>Actinomycetota</taxon>
        <taxon>Actinomycetes</taxon>
        <taxon>Micromonosporales</taxon>
        <taxon>Micromonosporaceae</taxon>
        <taxon>Rhizocola</taxon>
    </lineage>
</organism>
<protein>
    <submittedName>
        <fullName evidence="2">Uncharacterized protein</fullName>
    </submittedName>
</protein>
<sequence>MLLHTCLKLCAALGVCLTLGGGTASDLPQRTEQVSITAPTAAQVDQAISDIVSDATAQQADLAACLGVSEETVAKLTALNVVVDTSTLRLRADGIAEIKGSARRDNQQEIPVVLSFQLVSGKWTLLDGSLGALDSSISAKATL</sequence>
<evidence type="ECO:0000313" key="3">
    <source>
        <dbReference type="Proteomes" id="UP000612899"/>
    </source>
</evidence>
<feature type="signal peptide" evidence="1">
    <location>
        <begin position="1"/>
        <end position="24"/>
    </location>
</feature>
<feature type="chain" id="PRO_5035255054" evidence="1">
    <location>
        <begin position="25"/>
        <end position="143"/>
    </location>
</feature>
<reference evidence="2" key="1">
    <citation type="submission" date="2021-01" db="EMBL/GenBank/DDBJ databases">
        <title>Whole genome shotgun sequence of Rhizocola hellebori NBRC 109834.</title>
        <authorList>
            <person name="Komaki H."/>
            <person name="Tamura T."/>
        </authorList>
    </citation>
    <scope>NUCLEOTIDE SEQUENCE</scope>
    <source>
        <strain evidence="2">NBRC 109834</strain>
    </source>
</reference>
<accession>A0A8J3QLS2</accession>
<comment type="caution">
    <text evidence="2">The sequence shown here is derived from an EMBL/GenBank/DDBJ whole genome shotgun (WGS) entry which is preliminary data.</text>
</comment>
<dbReference type="AlphaFoldDB" id="A0A8J3QLS2"/>
<evidence type="ECO:0000313" key="2">
    <source>
        <dbReference type="EMBL" id="GIH11783.1"/>
    </source>
</evidence>
<dbReference type="EMBL" id="BONY01000169">
    <property type="protein sequence ID" value="GIH11783.1"/>
    <property type="molecule type" value="Genomic_DNA"/>
</dbReference>
<keyword evidence="3" id="KW-1185">Reference proteome</keyword>
<evidence type="ECO:0000256" key="1">
    <source>
        <dbReference type="SAM" id="SignalP"/>
    </source>
</evidence>
<keyword evidence="1" id="KW-0732">Signal</keyword>